<keyword evidence="3" id="KW-1185">Reference proteome</keyword>
<reference evidence="2 3" key="1">
    <citation type="submission" date="2015-01" db="EMBL/GenBank/DDBJ databases">
        <title>Draft genome sequence of Leucobacter komagatae strain VKM ST2845.</title>
        <authorList>
            <person name="Karlyshev A.V."/>
            <person name="Kudryashova E.B."/>
        </authorList>
    </citation>
    <scope>NUCLEOTIDE SEQUENCE [LARGE SCALE GENOMIC DNA]</scope>
    <source>
        <strain evidence="2 3">VKM ST2845</strain>
    </source>
</reference>
<accession>A0A0D0IQA0</accession>
<dbReference type="OrthoDB" id="5072200at2"/>
<dbReference type="PROSITE" id="PS51257">
    <property type="entry name" value="PROKAR_LIPOPROTEIN"/>
    <property type="match status" value="1"/>
</dbReference>
<organism evidence="2 3">
    <name type="scientific">Leucobacter komagatae</name>
    <dbReference type="NCBI Taxonomy" id="55969"/>
    <lineage>
        <taxon>Bacteria</taxon>
        <taxon>Bacillati</taxon>
        <taxon>Actinomycetota</taxon>
        <taxon>Actinomycetes</taxon>
        <taxon>Micrococcales</taxon>
        <taxon>Microbacteriaceae</taxon>
        <taxon>Leucobacter</taxon>
    </lineage>
</organism>
<protein>
    <recommendedName>
        <fullName evidence="4">Lipoprotein</fullName>
    </recommendedName>
</protein>
<evidence type="ECO:0000256" key="1">
    <source>
        <dbReference type="SAM" id="MobiDB-lite"/>
    </source>
</evidence>
<dbReference type="RefSeq" id="WP_042542516.1">
    <property type="nucleotide sequence ID" value="NZ_JXSQ01000001.1"/>
</dbReference>
<dbReference type="Proteomes" id="UP000032120">
    <property type="component" value="Unassembled WGS sequence"/>
</dbReference>
<sequence>MRTPTRHTLLGAAGAAALAVTALTTLTTLTGCSIVDGVVQGVSSGVSGAFSDPNVEPTEPDIVIEVRFEGDTDTGSSARVDVDSPTSGTSYREDSVELPFSKEFRITADAFLPFRGVTASIEVPEAGKSVSCEILIDDHKVASGTATGSGSRAECERRLRLGPS</sequence>
<feature type="region of interest" description="Disordered" evidence="1">
    <location>
        <begin position="143"/>
        <end position="164"/>
    </location>
</feature>
<feature type="compositionally biased region" description="Basic and acidic residues" evidence="1">
    <location>
        <begin position="153"/>
        <end position="164"/>
    </location>
</feature>
<comment type="caution">
    <text evidence="2">The sequence shown here is derived from an EMBL/GenBank/DDBJ whole genome shotgun (WGS) entry which is preliminary data.</text>
</comment>
<proteinExistence type="predicted"/>
<dbReference type="EMBL" id="JXSQ01000001">
    <property type="protein sequence ID" value="KIP53769.1"/>
    <property type="molecule type" value="Genomic_DNA"/>
</dbReference>
<gene>
    <name evidence="2" type="ORF">SD72_00795</name>
</gene>
<name>A0A0D0IQA0_9MICO</name>
<evidence type="ECO:0000313" key="3">
    <source>
        <dbReference type="Proteomes" id="UP000032120"/>
    </source>
</evidence>
<dbReference type="AlphaFoldDB" id="A0A0D0IQA0"/>
<evidence type="ECO:0008006" key="4">
    <source>
        <dbReference type="Google" id="ProtNLM"/>
    </source>
</evidence>
<dbReference type="InterPro" id="IPR038468">
    <property type="entry name" value="MmpS_C"/>
</dbReference>
<feature type="region of interest" description="Disordered" evidence="1">
    <location>
        <begin position="71"/>
        <end position="92"/>
    </location>
</feature>
<evidence type="ECO:0000313" key="2">
    <source>
        <dbReference type="EMBL" id="KIP53769.1"/>
    </source>
</evidence>
<dbReference type="Gene3D" id="2.60.40.2880">
    <property type="entry name" value="MmpS1-5, C-terminal soluble domain"/>
    <property type="match status" value="1"/>
</dbReference>